<keyword evidence="1" id="KW-0472">Membrane</keyword>
<dbReference type="RefSeq" id="XP_015171574.1">
    <property type="nucleotide sequence ID" value="XM_015316088.1"/>
</dbReference>
<keyword evidence="1" id="KW-0812">Transmembrane</keyword>
<accession>A0ABM1HUD6</accession>
<evidence type="ECO:0000313" key="5">
    <source>
        <dbReference type="RefSeq" id="XP_015171574.1"/>
    </source>
</evidence>
<evidence type="ECO:0000313" key="4">
    <source>
        <dbReference type="RefSeq" id="XP_015171573.1"/>
    </source>
</evidence>
<dbReference type="Proteomes" id="UP000694924">
    <property type="component" value="Unplaced"/>
</dbReference>
<name>A0ABM1HUD6_POLDO</name>
<keyword evidence="1" id="KW-1133">Transmembrane helix</keyword>
<dbReference type="RefSeq" id="XP_015171572.1">
    <property type="nucleotide sequence ID" value="XM_015316086.1"/>
</dbReference>
<proteinExistence type="predicted"/>
<evidence type="ECO:0000313" key="3">
    <source>
        <dbReference type="RefSeq" id="XP_015171572.1"/>
    </source>
</evidence>
<dbReference type="SUPFAM" id="SSF55961">
    <property type="entry name" value="Bet v1-like"/>
    <property type="match status" value="1"/>
</dbReference>
<organism evidence="2 4">
    <name type="scientific">Polistes dominula</name>
    <name type="common">European paper wasp</name>
    <name type="synonym">Vespa dominula</name>
    <dbReference type="NCBI Taxonomy" id="743375"/>
    <lineage>
        <taxon>Eukaryota</taxon>
        <taxon>Metazoa</taxon>
        <taxon>Ecdysozoa</taxon>
        <taxon>Arthropoda</taxon>
        <taxon>Hexapoda</taxon>
        <taxon>Insecta</taxon>
        <taxon>Pterygota</taxon>
        <taxon>Neoptera</taxon>
        <taxon>Endopterygota</taxon>
        <taxon>Hymenoptera</taxon>
        <taxon>Apocrita</taxon>
        <taxon>Aculeata</taxon>
        <taxon>Vespoidea</taxon>
        <taxon>Vespidae</taxon>
        <taxon>Polistinae</taxon>
        <taxon>Polistini</taxon>
        <taxon>Polistes</taxon>
    </lineage>
</organism>
<feature type="transmembrane region" description="Helical" evidence="1">
    <location>
        <begin position="12"/>
        <end position="28"/>
    </location>
</feature>
<dbReference type="RefSeq" id="XP_015171573.1">
    <property type="nucleotide sequence ID" value="XM_015316087.1"/>
</dbReference>
<keyword evidence="2" id="KW-1185">Reference proteome</keyword>
<evidence type="ECO:0000313" key="2">
    <source>
        <dbReference type="Proteomes" id="UP000694924"/>
    </source>
</evidence>
<dbReference type="GeneID" id="107063922"/>
<protein>
    <submittedName>
        <fullName evidence="3 4">Uncharacterized protein LOC107063922</fullName>
    </submittedName>
</protein>
<evidence type="ECO:0000256" key="1">
    <source>
        <dbReference type="SAM" id="Phobius"/>
    </source>
</evidence>
<gene>
    <name evidence="3 4 5" type="primary">LOC107063922</name>
</gene>
<reference evidence="3 4" key="1">
    <citation type="submission" date="2025-05" db="UniProtKB">
        <authorList>
            <consortium name="RefSeq"/>
        </authorList>
    </citation>
    <scope>IDENTIFICATION</scope>
    <source>
        <tissue evidence="3 4">Whole body</tissue>
    </source>
</reference>
<sequence length="185" mass="22063">MSINPLRWRTRTLISTIITIIIFYFIFIHKKSDRIQSVGIIKDVHPAKVWEFVADFSNMKLLNSLIVNFNIIAESGNYDHWQYSVEYTEYLRYFPLIKNVGVGHFSIRNENGIYLISSNHNTCFFWFLCVKSTSEFKFEKDEEKNTRCTENVEYHCPITFKFLCDKEVTEQRKEIMNRLKVAFSK</sequence>